<dbReference type="RefSeq" id="WP_149813855.1">
    <property type="nucleotide sequence ID" value="NZ_VUKA01000018.1"/>
</dbReference>
<evidence type="ECO:0000313" key="2">
    <source>
        <dbReference type="Proteomes" id="UP000322110"/>
    </source>
</evidence>
<reference evidence="1 2" key="1">
    <citation type="journal article" date="2015" name="Int. J. Syst. Evol. Microbiol.">
        <title>Roseomonas oryzae sp. nov., isolated from paddy rhizosphere soil.</title>
        <authorList>
            <person name="Ramaprasad E.V."/>
            <person name="Sasikala Ch."/>
            <person name="Ramana Ch.V."/>
        </authorList>
    </citation>
    <scope>NUCLEOTIDE SEQUENCE [LARGE SCALE GENOMIC DNA]</scope>
    <source>
        <strain evidence="1 2">KCTC 42542</strain>
    </source>
</reference>
<gene>
    <name evidence="1" type="ORF">F0Q34_19005</name>
</gene>
<accession>A0A5B2TAY1</accession>
<name>A0A5B2TAY1_9PROT</name>
<keyword evidence="2" id="KW-1185">Reference proteome</keyword>
<evidence type="ECO:0000313" key="1">
    <source>
        <dbReference type="EMBL" id="KAA2211672.1"/>
    </source>
</evidence>
<dbReference type="Proteomes" id="UP000322110">
    <property type="component" value="Unassembled WGS sequence"/>
</dbReference>
<comment type="caution">
    <text evidence="1">The sequence shown here is derived from an EMBL/GenBank/DDBJ whole genome shotgun (WGS) entry which is preliminary data.</text>
</comment>
<proteinExistence type="predicted"/>
<sequence>MMSSIWRIAAQLRDCLAPPPHVNLAIVSRQERIDQLCLEAKALAEAAQQRATKGLLATAVEGFRDAAGMYGMAEDLAEGAGLFAQADEYAYRRRANSAMSDVMRRKLRALRRAGEVPA</sequence>
<dbReference type="EMBL" id="VUKA01000018">
    <property type="protein sequence ID" value="KAA2211672.1"/>
    <property type="molecule type" value="Genomic_DNA"/>
</dbReference>
<dbReference type="AlphaFoldDB" id="A0A5B2TAY1"/>
<organism evidence="1 2">
    <name type="scientific">Teichococcus oryzae</name>
    <dbReference type="NCBI Taxonomy" id="1608942"/>
    <lineage>
        <taxon>Bacteria</taxon>
        <taxon>Pseudomonadati</taxon>
        <taxon>Pseudomonadota</taxon>
        <taxon>Alphaproteobacteria</taxon>
        <taxon>Acetobacterales</taxon>
        <taxon>Roseomonadaceae</taxon>
        <taxon>Roseomonas</taxon>
    </lineage>
</organism>
<protein>
    <submittedName>
        <fullName evidence="1">Uncharacterized protein</fullName>
    </submittedName>
</protein>